<evidence type="ECO:0000256" key="1">
    <source>
        <dbReference type="ARBA" id="ARBA00010552"/>
    </source>
</evidence>
<proteinExistence type="inferred from homology"/>
<dbReference type="GO" id="GO:0019239">
    <property type="term" value="F:deaminase activity"/>
    <property type="evidence" value="ECO:0007669"/>
    <property type="project" value="TreeGrafter"/>
</dbReference>
<dbReference type="FunFam" id="3.30.1330.40:FF:000001">
    <property type="entry name" value="L-PSP family endoribonuclease"/>
    <property type="match status" value="1"/>
</dbReference>
<dbReference type="InterPro" id="IPR006175">
    <property type="entry name" value="YjgF/YER057c/UK114"/>
</dbReference>
<dbReference type="PANTHER" id="PTHR11803:SF39">
    <property type="entry name" value="2-IMINOBUTANOATE_2-IMINOPROPANOATE DEAMINASE"/>
    <property type="match status" value="1"/>
</dbReference>
<dbReference type="AlphaFoldDB" id="A0A511JM02"/>
<sequence length="128" mass="13665">MTREKISTPDAPQPAGNYSQGIRLGNLVWTAGFGPQHPVTGEIPESVADQTRRALRNVEATLAEAGLDLGDVVKTTVHLADLADFAEFDAAYGEFFPYPKPARTTVGSQLAGIKVEIDVVAGRLTIDD</sequence>
<accession>A0A511JM02</accession>
<dbReference type="GO" id="GO:0005829">
    <property type="term" value="C:cytosol"/>
    <property type="evidence" value="ECO:0007669"/>
    <property type="project" value="TreeGrafter"/>
</dbReference>
<dbReference type="CDD" id="cd00448">
    <property type="entry name" value="YjgF_YER057c_UK114_family"/>
    <property type="match status" value="1"/>
</dbReference>
<evidence type="ECO:0000313" key="3">
    <source>
        <dbReference type="Proteomes" id="UP000321049"/>
    </source>
</evidence>
<dbReference type="OrthoDB" id="8684161at2"/>
<dbReference type="Gene3D" id="3.30.1330.40">
    <property type="entry name" value="RutC-like"/>
    <property type="match status" value="1"/>
</dbReference>
<dbReference type="InterPro" id="IPR035959">
    <property type="entry name" value="RutC-like_sf"/>
</dbReference>
<comment type="caution">
    <text evidence="2">The sequence shown here is derived from an EMBL/GenBank/DDBJ whole genome shotgun (WGS) entry which is preliminary data.</text>
</comment>
<name>A0A511JM02_9CELL</name>
<dbReference type="InterPro" id="IPR006056">
    <property type="entry name" value="RidA"/>
</dbReference>
<protein>
    <submittedName>
        <fullName evidence="2">Reactive intermediate/imine deaminase</fullName>
    </submittedName>
</protein>
<keyword evidence="3" id="KW-1185">Reference proteome</keyword>
<dbReference type="Pfam" id="PF01042">
    <property type="entry name" value="Ribonuc_L-PSP"/>
    <property type="match status" value="1"/>
</dbReference>
<reference evidence="2 3" key="1">
    <citation type="submission" date="2019-07" db="EMBL/GenBank/DDBJ databases">
        <title>Whole genome shotgun sequence of Cellulomonas terrae NBRC 100819.</title>
        <authorList>
            <person name="Hosoyama A."/>
            <person name="Uohara A."/>
            <person name="Ohji S."/>
            <person name="Ichikawa N."/>
        </authorList>
    </citation>
    <scope>NUCLEOTIDE SEQUENCE [LARGE SCALE GENOMIC DNA]</scope>
    <source>
        <strain evidence="2 3">NBRC 100819</strain>
    </source>
</reference>
<gene>
    <name evidence="2" type="ORF">CTE05_24960</name>
</gene>
<organism evidence="2 3">
    <name type="scientific">Cellulomonas terrae</name>
    <dbReference type="NCBI Taxonomy" id="311234"/>
    <lineage>
        <taxon>Bacteria</taxon>
        <taxon>Bacillati</taxon>
        <taxon>Actinomycetota</taxon>
        <taxon>Actinomycetes</taxon>
        <taxon>Micrococcales</taxon>
        <taxon>Cellulomonadaceae</taxon>
        <taxon>Cellulomonas</taxon>
    </lineage>
</organism>
<evidence type="ECO:0000313" key="2">
    <source>
        <dbReference type="EMBL" id="GEL98949.1"/>
    </source>
</evidence>
<dbReference type="EMBL" id="BJWH01000012">
    <property type="protein sequence ID" value="GEL98949.1"/>
    <property type="molecule type" value="Genomic_DNA"/>
</dbReference>
<dbReference type="RefSeq" id="WP_146846567.1">
    <property type="nucleotide sequence ID" value="NZ_BJWH01000012.1"/>
</dbReference>
<dbReference type="PANTHER" id="PTHR11803">
    <property type="entry name" value="2-IMINOBUTANOATE/2-IMINOPROPANOATE DEAMINASE RIDA"/>
    <property type="match status" value="1"/>
</dbReference>
<dbReference type="SUPFAM" id="SSF55298">
    <property type="entry name" value="YjgF-like"/>
    <property type="match status" value="1"/>
</dbReference>
<dbReference type="NCBIfam" id="TIGR00004">
    <property type="entry name" value="Rid family detoxifying hydrolase"/>
    <property type="match status" value="1"/>
</dbReference>
<comment type="similarity">
    <text evidence="1">Belongs to the RutC family.</text>
</comment>
<dbReference type="Proteomes" id="UP000321049">
    <property type="component" value="Unassembled WGS sequence"/>
</dbReference>